<evidence type="ECO:0000313" key="3">
    <source>
        <dbReference type="Proteomes" id="UP000245410"/>
    </source>
</evidence>
<feature type="compositionally biased region" description="Low complexity" evidence="1">
    <location>
        <begin position="78"/>
        <end position="91"/>
    </location>
</feature>
<feature type="compositionally biased region" description="Gly residues" evidence="1">
    <location>
        <begin position="92"/>
        <end position="111"/>
    </location>
</feature>
<proteinExistence type="predicted"/>
<feature type="compositionally biased region" description="Gly residues" evidence="1">
    <location>
        <begin position="68"/>
        <end position="77"/>
    </location>
</feature>
<accession>A0A317DN68</accession>
<gene>
    <name evidence="2" type="ORF">DKT68_00130</name>
</gene>
<organism evidence="2 3">
    <name type="scientific">Micromonospora acroterricola</name>
    <dbReference type="NCBI Taxonomy" id="2202421"/>
    <lineage>
        <taxon>Bacteria</taxon>
        <taxon>Bacillati</taxon>
        <taxon>Actinomycetota</taxon>
        <taxon>Actinomycetes</taxon>
        <taxon>Micromonosporales</taxon>
        <taxon>Micromonosporaceae</taxon>
        <taxon>Micromonospora</taxon>
    </lineage>
</organism>
<evidence type="ECO:0000313" key="2">
    <source>
        <dbReference type="EMBL" id="PWR14233.1"/>
    </source>
</evidence>
<sequence length="111" mass="10652">MLNPSGRGTLPEATAAGAGFPTSYPHGGGPPLASAPEVRSYACIDTTPQSPRSAGALPRYPRRRAGPAVGGSGGGGRATTTGRHATTNGGRATTGGGHAGAGGGDTTGGRR</sequence>
<feature type="non-terminal residue" evidence="2">
    <location>
        <position position="111"/>
    </location>
</feature>
<evidence type="ECO:0000256" key="1">
    <source>
        <dbReference type="SAM" id="MobiDB-lite"/>
    </source>
</evidence>
<dbReference type="EMBL" id="QGKR01000018">
    <property type="protein sequence ID" value="PWR14233.1"/>
    <property type="molecule type" value="Genomic_DNA"/>
</dbReference>
<comment type="caution">
    <text evidence="2">The sequence shown here is derived from an EMBL/GenBank/DDBJ whole genome shotgun (WGS) entry which is preliminary data.</text>
</comment>
<dbReference type="AlphaFoldDB" id="A0A317DN68"/>
<reference evidence="2 3" key="1">
    <citation type="submission" date="2018-05" db="EMBL/GenBank/DDBJ databases">
        <title>Micromonospora atacamensis sp. nov., a novel actinobacteria isolated from high altitude Atacama Desert soil.</title>
        <authorList>
            <person name="Carro L."/>
            <person name="Golinska P."/>
            <person name="Klenk H.-P."/>
            <person name="Goodfellow M."/>
        </authorList>
    </citation>
    <scope>NUCLEOTIDE SEQUENCE [LARGE SCALE GENOMIC DNA]</scope>
    <source>
        <strain evidence="2 3">5R2A7</strain>
    </source>
</reference>
<keyword evidence="3" id="KW-1185">Reference proteome</keyword>
<protein>
    <submittedName>
        <fullName evidence="2">Uncharacterized protein</fullName>
    </submittedName>
</protein>
<dbReference type="Proteomes" id="UP000245410">
    <property type="component" value="Unassembled WGS sequence"/>
</dbReference>
<name>A0A317DN68_9ACTN</name>
<feature type="region of interest" description="Disordered" evidence="1">
    <location>
        <begin position="1"/>
        <end position="111"/>
    </location>
</feature>